<feature type="region of interest" description="Disordered" evidence="1">
    <location>
        <begin position="628"/>
        <end position="655"/>
    </location>
</feature>
<dbReference type="AlphaFoldDB" id="A0A319DM38"/>
<reference evidence="2 3" key="1">
    <citation type="submission" date="2018-02" db="EMBL/GenBank/DDBJ databases">
        <title>The genomes of Aspergillus section Nigri reveals drivers in fungal speciation.</title>
        <authorList>
            <consortium name="DOE Joint Genome Institute"/>
            <person name="Vesth T.C."/>
            <person name="Nybo J."/>
            <person name="Theobald S."/>
            <person name="Brandl J."/>
            <person name="Frisvad J.C."/>
            <person name="Nielsen K.F."/>
            <person name="Lyhne E.K."/>
            <person name="Kogle M.E."/>
            <person name="Kuo A."/>
            <person name="Riley R."/>
            <person name="Clum A."/>
            <person name="Nolan M."/>
            <person name="Lipzen A."/>
            <person name="Salamov A."/>
            <person name="Henrissat B."/>
            <person name="Wiebenga A."/>
            <person name="De vries R.P."/>
            <person name="Grigoriev I.V."/>
            <person name="Mortensen U.H."/>
            <person name="Andersen M.R."/>
            <person name="Baker S.E."/>
        </authorList>
    </citation>
    <scope>NUCLEOTIDE SEQUENCE [LARGE SCALE GENOMIC DNA]</scope>
    <source>
        <strain evidence="2 3">CBS 707.79</strain>
    </source>
</reference>
<gene>
    <name evidence="2" type="ORF">BO71DRAFT_429316</name>
</gene>
<feature type="region of interest" description="Disordered" evidence="1">
    <location>
        <begin position="484"/>
        <end position="527"/>
    </location>
</feature>
<name>A0A319DM38_9EURO</name>
<feature type="region of interest" description="Disordered" evidence="1">
    <location>
        <begin position="275"/>
        <end position="340"/>
    </location>
</feature>
<feature type="region of interest" description="Disordered" evidence="1">
    <location>
        <begin position="101"/>
        <end position="213"/>
    </location>
</feature>
<protein>
    <submittedName>
        <fullName evidence="2">Uncharacterized protein</fullName>
    </submittedName>
</protein>
<dbReference type="OrthoDB" id="5372553at2759"/>
<feature type="compositionally biased region" description="Polar residues" evidence="1">
    <location>
        <begin position="419"/>
        <end position="428"/>
    </location>
</feature>
<evidence type="ECO:0000313" key="3">
    <source>
        <dbReference type="Proteomes" id="UP000247810"/>
    </source>
</evidence>
<dbReference type="EMBL" id="KZ825858">
    <property type="protein sequence ID" value="PYH95157.1"/>
    <property type="molecule type" value="Genomic_DNA"/>
</dbReference>
<feature type="compositionally biased region" description="Polar residues" evidence="1">
    <location>
        <begin position="284"/>
        <end position="323"/>
    </location>
</feature>
<dbReference type="Proteomes" id="UP000247810">
    <property type="component" value="Unassembled WGS sequence"/>
</dbReference>
<feature type="region of interest" description="Disordered" evidence="1">
    <location>
        <begin position="552"/>
        <end position="609"/>
    </location>
</feature>
<feature type="compositionally biased region" description="Polar residues" evidence="1">
    <location>
        <begin position="391"/>
        <end position="400"/>
    </location>
</feature>
<sequence length="673" mass="73538">MDPAAADRLKSLQMEDLGTARREYISTSDGRGNFRVRVEDIEATRESNIPGSNAQRMAEANRASLTDWASDTEDLEQLDSLLDGQTHRINRVAAIHGRCVSRSSSMSAGRGGGIAGTRGRDDRHSPTLAGISSREGVSKPGNRGAQTHTSQRRRENPGVFSDFYAKDRDYNASSKEKAAKTQKNQPYNPKPTPKPTPRTRKQLPPSMEGHPCTISTPEEFLAAVAARKGNLEDANTTRVTSAGVAKNSDDGRPAKSQIGADLVHPALKEPTPRVQLPKEDKRSISTGVEPTQNLQSTSKLTTTQAQMKGQPKSNIFTAGTPSRSKPRGASISGGTYGRSTTAMNITDDVLLDFSSTPPEQSFLSGTPGTIISPSFEDLKGLDFQQDRVETPTRQCSTSPETPVPRESAVSLDARETSTMDHSPTSGEQSDMPEPSSVQDMRREIDMLCELINSFSLSDERRETLRQCKNELEEKLNMSLKLTVPQGTGDQTEEKRTSQISEPVVGKDEASEEACTDETTLQKTKTDKTELSTVQVLASPSTQSRLNVTATPFVPHQSYQSHRSPANSISSDSTRIQQTPCRDPRHSSLSRPLDSLQQQTTGENPLPGRPLDPLQHIFGDHLLPGRRKDTAEAETDIPEMKQLPSNGKDRGGSCKIRDPTTILSECDEIRVQRI</sequence>
<evidence type="ECO:0000313" key="2">
    <source>
        <dbReference type="EMBL" id="PYH95157.1"/>
    </source>
</evidence>
<feature type="compositionally biased region" description="Basic and acidic residues" evidence="1">
    <location>
        <begin position="164"/>
        <end position="179"/>
    </location>
</feature>
<dbReference type="STRING" id="1448320.A0A319DM38"/>
<proteinExistence type="predicted"/>
<organism evidence="2 3">
    <name type="scientific">Aspergillus ellipticus CBS 707.79</name>
    <dbReference type="NCBI Taxonomy" id="1448320"/>
    <lineage>
        <taxon>Eukaryota</taxon>
        <taxon>Fungi</taxon>
        <taxon>Dikarya</taxon>
        <taxon>Ascomycota</taxon>
        <taxon>Pezizomycotina</taxon>
        <taxon>Eurotiomycetes</taxon>
        <taxon>Eurotiomycetidae</taxon>
        <taxon>Eurotiales</taxon>
        <taxon>Aspergillaceae</taxon>
        <taxon>Aspergillus</taxon>
        <taxon>Aspergillus subgen. Circumdati</taxon>
    </lineage>
</organism>
<feature type="region of interest" description="Disordered" evidence="1">
    <location>
        <begin position="387"/>
        <end position="437"/>
    </location>
</feature>
<keyword evidence="3" id="KW-1185">Reference proteome</keyword>
<feature type="compositionally biased region" description="Basic and acidic residues" evidence="1">
    <location>
        <begin position="646"/>
        <end position="655"/>
    </location>
</feature>
<feature type="compositionally biased region" description="Polar residues" evidence="1">
    <location>
        <begin position="556"/>
        <end position="579"/>
    </location>
</feature>
<accession>A0A319DM38</accession>
<evidence type="ECO:0000256" key="1">
    <source>
        <dbReference type="SAM" id="MobiDB-lite"/>
    </source>
</evidence>
<feature type="compositionally biased region" description="Polar residues" evidence="1">
    <location>
        <begin position="586"/>
        <end position="602"/>
    </location>
</feature>
<dbReference type="VEuPathDB" id="FungiDB:BO71DRAFT_429316"/>